<evidence type="ECO:0000256" key="17">
    <source>
        <dbReference type="ARBA" id="ARBA00049551"/>
    </source>
</evidence>
<evidence type="ECO:0000256" key="12">
    <source>
        <dbReference type="ARBA" id="ARBA00022989"/>
    </source>
</evidence>
<keyword evidence="16 18" id="KW-0472">Membrane</keyword>
<feature type="transmembrane region" description="Helical" evidence="18">
    <location>
        <begin position="314"/>
        <end position="333"/>
    </location>
</feature>
<keyword evidence="9 18" id="KW-0999">Mitochondrion inner membrane</keyword>
<reference evidence="20" key="1">
    <citation type="journal article" date="2020" name="BMC Biol.">
        <title>A chromosome-level assembly of the cat flea genome uncovers rampant gene duplication and genome size plasticity.</title>
        <authorList>
            <person name="Driscoll T.P."/>
            <person name="Verhoeve V.I."/>
            <person name="Gillespie J.J."/>
            <person name="Johnston J.S."/>
            <person name="Guillotte M.L."/>
            <person name="Rennoll-Bankert K.E."/>
            <person name="Rahman M.S."/>
            <person name="Hagen D."/>
            <person name="Elsik C.G."/>
            <person name="Macaluso K.R."/>
            <person name="Azad A.F."/>
        </authorList>
    </citation>
    <scope>NUCLEOTIDE SEQUENCE</scope>
    <source>
        <strain evidence="20">EL2017-DRISC</strain>
        <tissue evidence="20">Whole organism</tissue>
    </source>
</reference>
<feature type="transmembrane region" description="Helical" evidence="18">
    <location>
        <begin position="240"/>
        <end position="260"/>
    </location>
</feature>
<geneLocation type="mitochondrion" evidence="20"/>
<dbReference type="GO" id="GO:0008137">
    <property type="term" value="F:NADH dehydrogenase (ubiquinone) activity"/>
    <property type="evidence" value="ECO:0007669"/>
    <property type="project" value="UniProtKB-EC"/>
</dbReference>
<evidence type="ECO:0000313" key="20">
    <source>
        <dbReference type="EMBL" id="QLI54058.1"/>
    </source>
</evidence>
<feature type="transmembrane region" description="Helical" evidence="18">
    <location>
        <begin position="93"/>
        <end position="115"/>
    </location>
</feature>
<evidence type="ECO:0000256" key="11">
    <source>
        <dbReference type="ARBA" id="ARBA00022982"/>
    </source>
</evidence>
<evidence type="ECO:0000259" key="19">
    <source>
        <dbReference type="Pfam" id="PF00361"/>
    </source>
</evidence>
<evidence type="ECO:0000256" key="2">
    <source>
        <dbReference type="ARBA" id="ARBA00004448"/>
    </source>
</evidence>
<evidence type="ECO:0000256" key="18">
    <source>
        <dbReference type="RuleBase" id="RU003403"/>
    </source>
</evidence>
<evidence type="ECO:0000256" key="1">
    <source>
        <dbReference type="ARBA" id="ARBA00003257"/>
    </source>
</evidence>
<dbReference type="EMBL" id="MT594468">
    <property type="protein sequence ID" value="QLI54058.1"/>
    <property type="molecule type" value="Genomic_DNA"/>
</dbReference>
<comment type="function">
    <text evidence="1">Core subunit of the mitochondrial membrane respiratory chain NADH dehydrogenase (Complex I) that is believed to belong to the minimal assembly required for catalysis. Complex I functions in the transfer of electrons from NADH to the respiratory chain. The immediate electron acceptor for the enzyme is believed to be ubiquinone.</text>
</comment>
<feature type="transmembrane region" description="Helical" evidence="18">
    <location>
        <begin position="198"/>
        <end position="219"/>
    </location>
</feature>
<feature type="transmembrane region" description="Helical" evidence="18">
    <location>
        <begin position="60"/>
        <end position="81"/>
    </location>
</feature>
<feature type="transmembrane region" description="Helical" evidence="18">
    <location>
        <begin position="7"/>
        <end position="34"/>
    </location>
</feature>
<accession>A0A7D5UFH3</accession>
<dbReference type="InterPro" id="IPR003917">
    <property type="entry name" value="NADH_UbQ_OxRdtase_chain2"/>
</dbReference>
<keyword evidence="8 18" id="KW-0812">Transmembrane</keyword>
<evidence type="ECO:0000256" key="15">
    <source>
        <dbReference type="ARBA" id="ARBA00023128"/>
    </source>
</evidence>
<dbReference type="PRINTS" id="PR01436">
    <property type="entry name" value="NADHDHGNASE2"/>
</dbReference>
<keyword evidence="11 18" id="KW-0249">Electron transport</keyword>
<dbReference type="InterPro" id="IPR001750">
    <property type="entry name" value="ND/Mrp_TM"/>
</dbReference>
<evidence type="ECO:0000256" key="4">
    <source>
        <dbReference type="ARBA" id="ARBA00012944"/>
    </source>
</evidence>
<comment type="similarity">
    <text evidence="3 18">Belongs to the complex I subunit 2 family.</text>
</comment>
<protein>
    <recommendedName>
        <fullName evidence="5 18">NADH-ubiquinone oxidoreductase chain 2</fullName>
        <ecNumber evidence="4 18">7.1.1.2</ecNumber>
    </recommendedName>
</protein>
<evidence type="ECO:0000256" key="3">
    <source>
        <dbReference type="ARBA" id="ARBA00007012"/>
    </source>
</evidence>
<evidence type="ECO:0000256" key="16">
    <source>
        <dbReference type="ARBA" id="ARBA00023136"/>
    </source>
</evidence>
<keyword evidence="7 18" id="KW-0679">Respiratory chain</keyword>
<evidence type="ECO:0000256" key="13">
    <source>
        <dbReference type="ARBA" id="ARBA00023027"/>
    </source>
</evidence>
<proteinExistence type="inferred from homology"/>
<keyword evidence="10 18" id="KW-1278">Translocase</keyword>
<dbReference type="PANTHER" id="PTHR46552:SF1">
    <property type="entry name" value="NADH-UBIQUINONE OXIDOREDUCTASE CHAIN 2"/>
    <property type="match status" value="1"/>
</dbReference>
<dbReference type="Pfam" id="PF00361">
    <property type="entry name" value="Proton_antipo_M"/>
    <property type="match status" value="1"/>
</dbReference>
<evidence type="ECO:0000256" key="5">
    <source>
        <dbReference type="ARBA" id="ARBA00021008"/>
    </source>
</evidence>
<keyword evidence="15 18" id="KW-0496">Mitochondrion</keyword>
<feature type="transmembrane region" description="Helical" evidence="18">
    <location>
        <begin position="272"/>
        <end position="294"/>
    </location>
</feature>
<keyword evidence="13 18" id="KW-0520">NAD</keyword>
<name>A0A7D5UFH3_CTEFE</name>
<comment type="function">
    <text evidence="18">Core subunit of the mitochondrial membrane respiratory chain NADH dehydrogenase (Complex I) which catalyzes electron transfer from NADH through the respiratory chain, using ubiquinone as an electron acceptor. Essential for the catalytic activity and assembly of complex I.</text>
</comment>
<keyword evidence="12 18" id="KW-1133">Transmembrane helix</keyword>
<dbReference type="PANTHER" id="PTHR46552">
    <property type="entry name" value="NADH-UBIQUINONE OXIDOREDUCTASE CHAIN 2"/>
    <property type="match status" value="1"/>
</dbReference>
<dbReference type="GO" id="GO:0005743">
    <property type="term" value="C:mitochondrial inner membrane"/>
    <property type="evidence" value="ECO:0007669"/>
    <property type="project" value="UniProtKB-SubCell"/>
</dbReference>
<dbReference type="InterPro" id="IPR050175">
    <property type="entry name" value="Complex_I_Subunit_2"/>
</dbReference>
<evidence type="ECO:0000256" key="10">
    <source>
        <dbReference type="ARBA" id="ARBA00022967"/>
    </source>
</evidence>
<dbReference type="GO" id="GO:0006120">
    <property type="term" value="P:mitochondrial electron transport, NADH to ubiquinone"/>
    <property type="evidence" value="ECO:0007669"/>
    <property type="project" value="InterPro"/>
</dbReference>
<organism evidence="20">
    <name type="scientific">Ctenocephalides felis</name>
    <name type="common">Cat flea</name>
    <dbReference type="NCBI Taxonomy" id="7515"/>
    <lineage>
        <taxon>Eukaryota</taxon>
        <taxon>Metazoa</taxon>
        <taxon>Ecdysozoa</taxon>
        <taxon>Arthropoda</taxon>
        <taxon>Hexapoda</taxon>
        <taxon>Insecta</taxon>
        <taxon>Pterygota</taxon>
        <taxon>Neoptera</taxon>
        <taxon>Endopterygota</taxon>
        <taxon>Siphonaptera</taxon>
        <taxon>Pulicidae</taxon>
        <taxon>Archaeopsyllinae</taxon>
        <taxon>Ctenocephalides</taxon>
    </lineage>
</organism>
<keyword evidence="14 18" id="KW-0830">Ubiquinone</keyword>
<dbReference type="AlphaFoldDB" id="A0A7D5UFH3"/>
<evidence type="ECO:0000256" key="6">
    <source>
        <dbReference type="ARBA" id="ARBA00022448"/>
    </source>
</evidence>
<comment type="catalytic activity">
    <reaction evidence="17 18">
        <text>a ubiquinone + NADH + 5 H(+)(in) = a ubiquinol + NAD(+) + 4 H(+)(out)</text>
        <dbReference type="Rhea" id="RHEA:29091"/>
        <dbReference type="Rhea" id="RHEA-COMP:9565"/>
        <dbReference type="Rhea" id="RHEA-COMP:9566"/>
        <dbReference type="ChEBI" id="CHEBI:15378"/>
        <dbReference type="ChEBI" id="CHEBI:16389"/>
        <dbReference type="ChEBI" id="CHEBI:17976"/>
        <dbReference type="ChEBI" id="CHEBI:57540"/>
        <dbReference type="ChEBI" id="CHEBI:57945"/>
        <dbReference type="EC" id="7.1.1.2"/>
    </reaction>
</comment>
<gene>
    <name evidence="20" type="primary">nad2</name>
</gene>
<sequence length="334" mass="39903">MKMNLTYMLFLFMLIMSTFICISSNSWLGAWIGLEMNLLSFIPMLNDNKNLLSNESSLKYFLVQVFASILLLFFISLNFLFKNFFSMMYFNEIYLILLNSSLFLKMGAAPFHFWFPSMMEGMNWMNNFILMTWQKINPMICLSYCINMNYFYLISLLSIMIGALGGLNNSSLQKIITYSSITHIGWMIIALMNNEMNFWFYFFIYFIISLIITMNFNFLKLFYMNQMLSNSMNYITKITLMMMFLSMGGLPPFLGFFPKWIIIESMINMNMIFYSIIMILCTLLMLYIYLRFAFSILIMNNFQMSWKIYMKLNFSYLFMNFLSLIFPFLFLFMI</sequence>
<evidence type="ECO:0000256" key="8">
    <source>
        <dbReference type="ARBA" id="ARBA00022692"/>
    </source>
</evidence>
<feature type="transmembrane region" description="Helical" evidence="18">
    <location>
        <begin position="175"/>
        <end position="192"/>
    </location>
</feature>
<feature type="transmembrane region" description="Helical" evidence="18">
    <location>
        <begin position="150"/>
        <end position="168"/>
    </location>
</feature>
<feature type="domain" description="NADH:quinone oxidoreductase/Mrp antiporter transmembrane" evidence="19">
    <location>
        <begin position="24"/>
        <end position="282"/>
    </location>
</feature>
<comment type="subcellular location">
    <subcellularLocation>
        <location evidence="2 18">Mitochondrion inner membrane</location>
        <topology evidence="2 18">Multi-pass membrane protein</topology>
    </subcellularLocation>
</comment>
<dbReference type="EC" id="7.1.1.2" evidence="4 18"/>
<evidence type="ECO:0000256" key="7">
    <source>
        <dbReference type="ARBA" id="ARBA00022660"/>
    </source>
</evidence>
<keyword evidence="6" id="KW-0813">Transport</keyword>
<evidence type="ECO:0000256" key="14">
    <source>
        <dbReference type="ARBA" id="ARBA00023075"/>
    </source>
</evidence>
<evidence type="ECO:0000256" key="9">
    <source>
        <dbReference type="ARBA" id="ARBA00022792"/>
    </source>
</evidence>